<keyword evidence="10 11" id="KW-0407">Ion channel</keyword>
<dbReference type="OMA" id="HHKIWIP"/>
<keyword evidence="7 11" id="KW-1133">Transmembrane helix</keyword>
<dbReference type="Proteomes" id="UP000198287">
    <property type="component" value="Unassembled WGS sequence"/>
</dbReference>
<dbReference type="SUPFAM" id="SSF90112">
    <property type="entry name" value="Neurotransmitter-gated ion-channel transmembrane pore"/>
    <property type="match status" value="1"/>
</dbReference>
<dbReference type="InterPro" id="IPR006201">
    <property type="entry name" value="Neur_channel"/>
</dbReference>
<keyword evidence="3 11" id="KW-0813">Transport</keyword>
<keyword evidence="4" id="KW-1003">Cell membrane</keyword>
<accession>A0A226F6X4</accession>
<evidence type="ECO:0000256" key="11">
    <source>
        <dbReference type="RuleBase" id="RU000687"/>
    </source>
</evidence>
<gene>
    <name evidence="14" type="ORF">Fcan01_01507</name>
</gene>
<dbReference type="InterPro" id="IPR006028">
    <property type="entry name" value="GABAA/Glycine_rcpt"/>
</dbReference>
<keyword evidence="9 11" id="KW-0472">Membrane</keyword>
<evidence type="ECO:0000256" key="8">
    <source>
        <dbReference type="ARBA" id="ARBA00023065"/>
    </source>
</evidence>
<dbReference type="PRINTS" id="PR00252">
    <property type="entry name" value="NRIONCHANNEL"/>
</dbReference>
<evidence type="ECO:0000259" key="13">
    <source>
        <dbReference type="Pfam" id="PF02932"/>
    </source>
</evidence>
<dbReference type="InterPro" id="IPR036719">
    <property type="entry name" value="Neuro-gated_channel_TM_sf"/>
</dbReference>
<evidence type="ECO:0000256" key="3">
    <source>
        <dbReference type="ARBA" id="ARBA00022448"/>
    </source>
</evidence>
<dbReference type="GO" id="GO:0005230">
    <property type="term" value="F:extracellular ligand-gated monoatomic ion channel activity"/>
    <property type="evidence" value="ECO:0007669"/>
    <property type="project" value="InterPro"/>
</dbReference>
<dbReference type="GO" id="GO:0004888">
    <property type="term" value="F:transmembrane signaling receptor activity"/>
    <property type="evidence" value="ECO:0007669"/>
    <property type="project" value="InterPro"/>
</dbReference>
<feature type="domain" description="Neurotransmitter-gated ion-channel transmembrane" evidence="13">
    <location>
        <begin position="252"/>
        <end position="335"/>
    </location>
</feature>
<dbReference type="SUPFAM" id="SSF63712">
    <property type="entry name" value="Nicotinic receptor ligand binding domain-like"/>
    <property type="match status" value="1"/>
</dbReference>
<dbReference type="InterPro" id="IPR018000">
    <property type="entry name" value="Neurotransmitter_ion_chnl_CS"/>
</dbReference>
<evidence type="ECO:0000256" key="4">
    <source>
        <dbReference type="ARBA" id="ARBA00022475"/>
    </source>
</evidence>
<keyword evidence="15" id="KW-1185">Reference proteome</keyword>
<sequence length="392" mass="44881">MFLFFLLIFAPPLIFADQPSHHPVLDILNGPHYSKDIRPLPITPNNPTESNSTGNATVIKVNISVKKIDRIDELKMEFAAQLVFRQMWQDQRLMYNGTQSDYFTLIDDVAEKIWSPDLFFTNEGASSIHNTFKLNTFKRVYPNGQVIWSSRITVTFGCQMDLTYFPFDSQICSMEISEYSETIGHILLVWDGDDPVELVESRNSRLSQFTLTDIKTSGRSSGRLGVWRMGDFSKISADFYLRRHSTVYMLLIYLPSTLIVTLTWISFWLGPSISARLSLTLTLLLTMTAQIQGANQNLPKVSYVKAVDVWTGFCTTIAVLAIMETATVAFLLQRNKIFFTPVGDEEDNLKDDKQERISRYNSFARKMDKLCSILFPFTFATFTMCYVFVYVV</sequence>
<dbReference type="GO" id="GO:0099095">
    <property type="term" value="F:ligand-gated monoatomic anion channel activity"/>
    <property type="evidence" value="ECO:0007669"/>
    <property type="project" value="UniProtKB-ARBA"/>
</dbReference>
<dbReference type="Pfam" id="PF02931">
    <property type="entry name" value="Neur_chan_LBD"/>
    <property type="match status" value="1"/>
</dbReference>
<dbReference type="STRING" id="158441.A0A226F6X4"/>
<dbReference type="PROSITE" id="PS00236">
    <property type="entry name" value="NEUROTR_ION_CHANNEL"/>
    <property type="match status" value="1"/>
</dbReference>
<dbReference type="InterPro" id="IPR036734">
    <property type="entry name" value="Neur_chan_lig-bd_sf"/>
</dbReference>
<feature type="transmembrane region" description="Helical" evidence="11">
    <location>
        <begin position="247"/>
        <end position="270"/>
    </location>
</feature>
<dbReference type="InterPro" id="IPR006202">
    <property type="entry name" value="Neur_chan_lig-bd"/>
</dbReference>
<dbReference type="Gene3D" id="2.70.170.10">
    <property type="entry name" value="Neurotransmitter-gated ion-channel ligand-binding domain"/>
    <property type="match status" value="1"/>
</dbReference>
<dbReference type="InterPro" id="IPR038050">
    <property type="entry name" value="Neuro_actylchol_rec"/>
</dbReference>
<dbReference type="PRINTS" id="PR00253">
    <property type="entry name" value="GABAARECEPTR"/>
</dbReference>
<dbReference type="InterPro" id="IPR006029">
    <property type="entry name" value="Neurotrans-gated_channel_TM"/>
</dbReference>
<dbReference type="GO" id="GO:0005254">
    <property type="term" value="F:chloride channel activity"/>
    <property type="evidence" value="ECO:0007669"/>
    <property type="project" value="UniProtKB-ARBA"/>
</dbReference>
<dbReference type="NCBIfam" id="TIGR00860">
    <property type="entry name" value="LIC"/>
    <property type="match status" value="1"/>
</dbReference>
<name>A0A226F6X4_FOLCA</name>
<evidence type="ECO:0000256" key="10">
    <source>
        <dbReference type="ARBA" id="ARBA00023303"/>
    </source>
</evidence>
<evidence type="ECO:0000256" key="9">
    <source>
        <dbReference type="ARBA" id="ARBA00023136"/>
    </source>
</evidence>
<dbReference type="AlphaFoldDB" id="A0A226F6X4"/>
<evidence type="ECO:0000256" key="2">
    <source>
        <dbReference type="ARBA" id="ARBA00004236"/>
    </source>
</evidence>
<feature type="transmembrane region" description="Helical" evidence="11">
    <location>
        <begin position="277"/>
        <end position="294"/>
    </location>
</feature>
<dbReference type="GO" id="GO:0005886">
    <property type="term" value="C:plasma membrane"/>
    <property type="evidence" value="ECO:0007669"/>
    <property type="project" value="UniProtKB-SubCell"/>
</dbReference>
<feature type="transmembrane region" description="Helical" evidence="11">
    <location>
        <begin position="370"/>
        <end position="391"/>
    </location>
</feature>
<evidence type="ECO:0000256" key="5">
    <source>
        <dbReference type="ARBA" id="ARBA00022692"/>
    </source>
</evidence>
<evidence type="ECO:0000256" key="1">
    <source>
        <dbReference type="ARBA" id="ARBA00004141"/>
    </source>
</evidence>
<evidence type="ECO:0000256" key="7">
    <source>
        <dbReference type="ARBA" id="ARBA00022989"/>
    </source>
</evidence>
<dbReference type="OrthoDB" id="442503at2759"/>
<proteinExistence type="inferred from homology"/>
<feature type="chain" id="PRO_5022250676" evidence="11">
    <location>
        <begin position="17"/>
        <end position="392"/>
    </location>
</feature>
<evidence type="ECO:0000313" key="14">
    <source>
        <dbReference type="EMBL" id="OXA65080.1"/>
    </source>
</evidence>
<feature type="transmembrane region" description="Helical" evidence="11">
    <location>
        <begin position="309"/>
        <end position="332"/>
    </location>
</feature>
<keyword evidence="8 11" id="KW-0406">Ion transport</keyword>
<protein>
    <submittedName>
        <fullName evidence="14">Glutamate-gated chloride channel</fullName>
    </submittedName>
</protein>
<reference evidence="14 15" key="1">
    <citation type="submission" date="2015-12" db="EMBL/GenBank/DDBJ databases">
        <title>The genome of Folsomia candida.</title>
        <authorList>
            <person name="Faddeeva A."/>
            <person name="Derks M.F."/>
            <person name="Anvar Y."/>
            <person name="Smit S."/>
            <person name="Van Straalen N."/>
            <person name="Roelofs D."/>
        </authorList>
    </citation>
    <scope>NUCLEOTIDE SEQUENCE [LARGE SCALE GENOMIC DNA]</scope>
    <source>
        <strain evidence="14 15">VU population</strain>
        <tissue evidence="14">Whole body</tissue>
    </source>
</reference>
<comment type="subcellular location">
    <subcellularLocation>
        <location evidence="2">Cell membrane</location>
    </subcellularLocation>
    <subcellularLocation>
        <location evidence="1">Membrane</location>
        <topology evidence="1">Multi-pass membrane protein</topology>
    </subcellularLocation>
</comment>
<dbReference type="CDD" id="cd18993">
    <property type="entry name" value="LGIC_ECD_GluCl"/>
    <property type="match status" value="1"/>
</dbReference>
<evidence type="ECO:0000256" key="6">
    <source>
        <dbReference type="ARBA" id="ARBA00022729"/>
    </source>
</evidence>
<evidence type="ECO:0000313" key="15">
    <source>
        <dbReference type="Proteomes" id="UP000198287"/>
    </source>
</evidence>
<organism evidence="14 15">
    <name type="scientific">Folsomia candida</name>
    <name type="common">Springtail</name>
    <dbReference type="NCBI Taxonomy" id="158441"/>
    <lineage>
        <taxon>Eukaryota</taxon>
        <taxon>Metazoa</taxon>
        <taxon>Ecdysozoa</taxon>
        <taxon>Arthropoda</taxon>
        <taxon>Hexapoda</taxon>
        <taxon>Collembola</taxon>
        <taxon>Entomobryomorpha</taxon>
        <taxon>Isotomoidea</taxon>
        <taxon>Isotomidae</taxon>
        <taxon>Proisotominae</taxon>
        <taxon>Folsomia</taxon>
    </lineage>
</organism>
<dbReference type="PANTHER" id="PTHR18945">
    <property type="entry name" value="NEUROTRANSMITTER GATED ION CHANNEL"/>
    <property type="match status" value="1"/>
</dbReference>
<feature type="signal peptide" evidence="11">
    <location>
        <begin position="1"/>
        <end position="16"/>
    </location>
</feature>
<feature type="domain" description="Neurotransmitter-gated ion-channel ligand-binding" evidence="12">
    <location>
        <begin position="51"/>
        <end position="244"/>
    </location>
</feature>
<dbReference type="Gene3D" id="1.20.58.390">
    <property type="entry name" value="Neurotransmitter-gated ion-channel transmembrane domain"/>
    <property type="match status" value="1"/>
</dbReference>
<dbReference type="Pfam" id="PF02932">
    <property type="entry name" value="Neur_chan_memb"/>
    <property type="match status" value="1"/>
</dbReference>
<dbReference type="EMBL" id="LNIX01000001">
    <property type="protein sequence ID" value="OXA65080.1"/>
    <property type="molecule type" value="Genomic_DNA"/>
</dbReference>
<keyword evidence="5 11" id="KW-0812">Transmembrane</keyword>
<comment type="similarity">
    <text evidence="11">Belongs to the ligand-gated ion channel (TC 1.A.9) family.</text>
</comment>
<keyword evidence="6 11" id="KW-0732">Signal</keyword>
<evidence type="ECO:0000259" key="12">
    <source>
        <dbReference type="Pfam" id="PF02931"/>
    </source>
</evidence>
<comment type="caution">
    <text evidence="14">The sequence shown here is derived from an EMBL/GenBank/DDBJ whole genome shotgun (WGS) entry which is preliminary data.</text>
</comment>